<keyword evidence="1" id="KW-0812">Transmembrane</keyword>
<comment type="caution">
    <text evidence="2">The sequence shown here is derived from an EMBL/GenBank/DDBJ whole genome shotgun (WGS) entry which is preliminary data.</text>
</comment>
<dbReference type="EMBL" id="DUZY01000007">
    <property type="protein sequence ID" value="DAD46268.1"/>
    <property type="molecule type" value="Genomic_DNA"/>
</dbReference>
<feature type="transmembrane region" description="Helical" evidence="1">
    <location>
        <begin position="39"/>
        <end position="58"/>
    </location>
</feature>
<evidence type="ECO:0000313" key="2">
    <source>
        <dbReference type="EMBL" id="DAD46268.1"/>
    </source>
</evidence>
<dbReference type="AlphaFoldDB" id="A0A822ZWG9"/>
<keyword evidence="3" id="KW-1185">Reference proteome</keyword>
<name>A0A822ZWG9_NELNU</name>
<accession>A0A822ZWG9</accession>
<keyword evidence="1" id="KW-0472">Membrane</keyword>
<reference evidence="2 3" key="1">
    <citation type="journal article" date="2020" name="Mol. Biol. Evol.">
        <title>Distinct Expression and Methylation Patterns for Genes with Different Fates following a Single Whole-Genome Duplication in Flowering Plants.</title>
        <authorList>
            <person name="Shi T."/>
            <person name="Rahmani R.S."/>
            <person name="Gugger P.F."/>
            <person name="Wang M."/>
            <person name="Li H."/>
            <person name="Zhang Y."/>
            <person name="Li Z."/>
            <person name="Wang Q."/>
            <person name="Van de Peer Y."/>
            <person name="Marchal K."/>
            <person name="Chen J."/>
        </authorList>
    </citation>
    <scope>NUCLEOTIDE SEQUENCE [LARGE SCALE GENOMIC DNA]</scope>
    <source>
        <tissue evidence="2">Leaf</tissue>
    </source>
</reference>
<protein>
    <submittedName>
        <fullName evidence="2">Uncharacterized protein</fullName>
    </submittedName>
</protein>
<gene>
    <name evidence="2" type="ORF">HUJ06_004498</name>
</gene>
<keyword evidence="1" id="KW-1133">Transmembrane helix</keyword>
<evidence type="ECO:0000256" key="1">
    <source>
        <dbReference type="SAM" id="Phobius"/>
    </source>
</evidence>
<organism evidence="2 3">
    <name type="scientific">Nelumbo nucifera</name>
    <name type="common">Sacred lotus</name>
    <dbReference type="NCBI Taxonomy" id="4432"/>
    <lineage>
        <taxon>Eukaryota</taxon>
        <taxon>Viridiplantae</taxon>
        <taxon>Streptophyta</taxon>
        <taxon>Embryophyta</taxon>
        <taxon>Tracheophyta</taxon>
        <taxon>Spermatophyta</taxon>
        <taxon>Magnoliopsida</taxon>
        <taxon>Proteales</taxon>
        <taxon>Nelumbonaceae</taxon>
        <taxon>Nelumbo</taxon>
    </lineage>
</organism>
<proteinExistence type="predicted"/>
<dbReference type="Proteomes" id="UP000607653">
    <property type="component" value="Unassembled WGS sequence"/>
</dbReference>
<evidence type="ECO:0000313" key="3">
    <source>
        <dbReference type="Proteomes" id="UP000607653"/>
    </source>
</evidence>
<sequence>MKQNIENRLSLLIFERVHLTTSENVYQHLIHPLEAQQQVYIFLFHALGLNTYTVVLFLEKIKHGDIYTTDNKRWMVLFFMPREKIHVHDYCDGDQLVAVSKWMPAANMLTVKSH</sequence>